<evidence type="ECO:0000313" key="1">
    <source>
        <dbReference type="EMBL" id="PVY58821.1"/>
    </source>
</evidence>
<evidence type="ECO:0000313" key="2">
    <source>
        <dbReference type="Proteomes" id="UP000245778"/>
    </source>
</evidence>
<gene>
    <name evidence="1" type="ORF">C7373_103109</name>
</gene>
<comment type="caution">
    <text evidence="1">The sequence shown here is derived from an EMBL/GenBank/DDBJ whole genome shotgun (WGS) entry which is preliminary data.</text>
</comment>
<dbReference type="Proteomes" id="UP000245778">
    <property type="component" value="Unassembled WGS sequence"/>
</dbReference>
<dbReference type="AlphaFoldDB" id="A0A2U1CD90"/>
<organism evidence="1 2">
    <name type="scientific">Intestinimonas butyriciproducens</name>
    <dbReference type="NCBI Taxonomy" id="1297617"/>
    <lineage>
        <taxon>Bacteria</taxon>
        <taxon>Bacillati</taxon>
        <taxon>Bacillota</taxon>
        <taxon>Clostridia</taxon>
        <taxon>Eubacteriales</taxon>
        <taxon>Intestinimonas</taxon>
    </lineage>
</organism>
<dbReference type="GeneID" id="93229774"/>
<sequence length="279" mass="32192">MGVREDGRPTLASWPRRIYDWPELPARFGPALDSWRMRGLPPEHVTYIPKLHQHVSGMEYLTAWLGEEVLLLCDDGEGHLERTLIRRGEVTELTYGVRLLACSAAVALRQDHVQKQVDFRYNKTKEDVLLPVLNLLLGNPPDFRPRQAHPPTEALERLREDSFAMYHMAKLCYRFGEEIRDSLWLRGRSYGAALRRRQKPEYFLAKMDRGVVGLRMDFYGVEAVYLAWDRLAGTEMRRAGPRGRATLVLEAEYGADFAVPLLPEQQERAEAFAVRLSER</sequence>
<protein>
    <submittedName>
        <fullName evidence="1">Uncharacterized protein</fullName>
    </submittedName>
</protein>
<name>A0A2U1CD90_9FIRM</name>
<dbReference type="RefSeq" id="WP_116721843.1">
    <property type="nucleotide sequence ID" value="NZ_CAMREZ010000001.1"/>
</dbReference>
<accession>A0A2U1CD90</accession>
<dbReference type="OrthoDB" id="1847371at2"/>
<reference evidence="1 2" key="1">
    <citation type="submission" date="2018-04" db="EMBL/GenBank/DDBJ databases">
        <title>Genomic Encyclopedia of Type Strains, Phase IV (KMG-IV): sequencing the most valuable type-strain genomes for metagenomic binning, comparative biology and taxonomic classification.</title>
        <authorList>
            <person name="Goeker M."/>
        </authorList>
    </citation>
    <scope>NUCLEOTIDE SEQUENCE [LARGE SCALE GENOMIC DNA]</scope>
    <source>
        <strain evidence="1 2">DSM 26588</strain>
    </source>
</reference>
<dbReference type="EMBL" id="QEKK01000003">
    <property type="protein sequence ID" value="PVY58821.1"/>
    <property type="molecule type" value="Genomic_DNA"/>
</dbReference>
<proteinExistence type="predicted"/>